<keyword evidence="1" id="KW-1133">Transmembrane helix</keyword>
<evidence type="ECO:0000256" key="1">
    <source>
        <dbReference type="SAM" id="Phobius"/>
    </source>
</evidence>
<dbReference type="Proteomes" id="UP000215086">
    <property type="component" value="Chromosome"/>
</dbReference>
<dbReference type="KEGG" id="ttf:THTE_1201"/>
<sequence>MQRPGLFDAQVMVGILLLVVVVIAWIAWEVQVGGAGVLPGGRAAQLGACPTRILPHCEVPGLLPVKEEQRVSDSQRQAQSAPSAIDSAVWRTGVLYDEGELSHRWAVPPLGSAGSGVARLRIQTGPAGQSSRLFSVWFLRCRKEGPGCMPCAGLGKFLLSFALPALK</sequence>
<dbReference type="OrthoDB" id="3293184at2"/>
<reference evidence="2 3" key="1">
    <citation type="journal article" name="Front. Microbiol.">
        <title>Sugar Metabolism of the First Thermophilic Planctomycete Thermogutta terrifontis: Comparative Genomic and Transcriptomic Approaches.</title>
        <authorList>
            <person name="Elcheninov A.G."/>
            <person name="Menzel P."/>
            <person name="Gudbergsdottir S.R."/>
            <person name="Slesarev A.I."/>
            <person name="Kadnikov V.V."/>
            <person name="Krogh A."/>
            <person name="Bonch-Osmolovskaya E.A."/>
            <person name="Peng X."/>
            <person name="Kublanov I.V."/>
        </authorList>
    </citation>
    <scope>NUCLEOTIDE SEQUENCE [LARGE SCALE GENOMIC DNA]</scope>
    <source>
        <strain evidence="2 3">R1</strain>
    </source>
</reference>
<protein>
    <submittedName>
        <fullName evidence="2">Uncharacterized protein</fullName>
    </submittedName>
</protein>
<name>A0A286RCW5_9BACT</name>
<dbReference type="EMBL" id="CP018477">
    <property type="protein sequence ID" value="ASV73803.1"/>
    <property type="molecule type" value="Genomic_DNA"/>
</dbReference>
<dbReference type="AlphaFoldDB" id="A0A286RCW5"/>
<feature type="transmembrane region" description="Helical" evidence="1">
    <location>
        <begin position="7"/>
        <end position="28"/>
    </location>
</feature>
<evidence type="ECO:0000313" key="3">
    <source>
        <dbReference type="Proteomes" id="UP000215086"/>
    </source>
</evidence>
<proteinExistence type="predicted"/>
<keyword evidence="1" id="KW-0472">Membrane</keyword>
<evidence type="ECO:0000313" key="2">
    <source>
        <dbReference type="EMBL" id="ASV73803.1"/>
    </source>
</evidence>
<organism evidence="2 3">
    <name type="scientific">Thermogutta terrifontis</name>
    <dbReference type="NCBI Taxonomy" id="1331910"/>
    <lineage>
        <taxon>Bacteria</taxon>
        <taxon>Pseudomonadati</taxon>
        <taxon>Planctomycetota</taxon>
        <taxon>Planctomycetia</taxon>
        <taxon>Pirellulales</taxon>
        <taxon>Thermoguttaceae</taxon>
        <taxon>Thermogutta</taxon>
    </lineage>
</organism>
<accession>A0A286RCW5</accession>
<dbReference type="RefSeq" id="WP_095414305.1">
    <property type="nucleotide sequence ID" value="NZ_CP018477.1"/>
</dbReference>
<keyword evidence="3" id="KW-1185">Reference proteome</keyword>
<gene>
    <name evidence="2" type="ORF">THTE_1201</name>
</gene>
<keyword evidence="1" id="KW-0812">Transmembrane</keyword>